<dbReference type="Proteomes" id="UP001317191">
    <property type="component" value="Unassembled WGS sequence"/>
</dbReference>
<evidence type="ECO:0000259" key="1">
    <source>
        <dbReference type="Pfam" id="PF03358"/>
    </source>
</evidence>
<protein>
    <submittedName>
        <fullName evidence="2">NAD(P)H-dependent oxidoreductase</fullName>
    </submittedName>
</protein>
<dbReference type="RefSeq" id="WP_250593451.1">
    <property type="nucleotide sequence ID" value="NZ_JAMLJM010000011.1"/>
</dbReference>
<evidence type="ECO:0000313" key="2">
    <source>
        <dbReference type="EMBL" id="MCL9810062.1"/>
    </source>
</evidence>
<keyword evidence="3" id="KW-1185">Reference proteome</keyword>
<dbReference type="InterPro" id="IPR050712">
    <property type="entry name" value="NAD(P)H-dep_reductase"/>
</dbReference>
<dbReference type="Gene3D" id="3.40.50.360">
    <property type="match status" value="1"/>
</dbReference>
<dbReference type="SUPFAM" id="SSF52218">
    <property type="entry name" value="Flavoproteins"/>
    <property type="match status" value="1"/>
</dbReference>
<organism evidence="2 3">
    <name type="scientific">Flavobacterium luminosum</name>
    <dbReference type="NCBI Taxonomy" id="2949086"/>
    <lineage>
        <taxon>Bacteria</taxon>
        <taxon>Pseudomonadati</taxon>
        <taxon>Bacteroidota</taxon>
        <taxon>Flavobacteriia</taxon>
        <taxon>Flavobacteriales</taxon>
        <taxon>Flavobacteriaceae</taxon>
        <taxon>Flavobacterium</taxon>
    </lineage>
</organism>
<dbReference type="PANTHER" id="PTHR30543:SF21">
    <property type="entry name" value="NAD(P)H-DEPENDENT FMN REDUCTASE LOT6"/>
    <property type="match status" value="1"/>
</dbReference>
<comment type="caution">
    <text evidence="2">The sequence shown here is derived from an EMBL/GenBank/DDBJ whole genome shotgun (WGS) entry which is preliminary data.</text>
</comment>
<dbReference type="InterPro" id="IPR029039">
    <property type="entry name" value="Flavoprotein-like_sf"/>
</dbReference>
<reference evidence="2 3" key="1">
    <citation type="submission" date="2022-05" db="EMBL/GenBank/DDBJ databases">
        <title>Flavobacterium sp., isolated from activated sludge.</title>
        <authorList>
            <person name="Ran Q."/>
        </authorList>
    </citation>
    <scope>NUCLEOTIDE SEQUENCE [LARGE SCALE GENOMIC DNA]</scope>
    <source>
        <strain evidence="2 3">HXWNR70</strain>
    </source>
</reference>
<dbReference type="Pfam" id="PF03358">
    <property type="entry name" value="FMN_red"/>
    <property type="match status" value="1"/>
</dbReference>
<proteinExistence type="predicted"/>
<feature type="domain" description="NADPH-dependent FMN reductase-like" evidence="1">
    <location>
        <begin position="1"/>
        <end position="137"/>
    </location>
</feature>
<name>A0ABT0TRF0_9FLAO</name>
<gene>
    <name evidence="2" type="ORF">NAT50_11910</name>
</gene>
<dbReference type="PANTHER" id="PTHR30543">
    <property type="entry name" value="CHROMATE REDUCTASE"/>
    <property type="match status" value="1"/>
</dbReference>
<sequence>MKIIAFGGSNSKNSINKKLATYASSLFENGLVEVLDLNDYALPLFSVDLEKEIGQPKLATDFLEKIASADLLVVSMAENNGNYSVAFKNLFDWASRQMKDVFQQKDMFLMSTSPGRRGGTTVLEIAKNAFPRYGAQIKATFSLPNFNENFDSEHLRISNPELDKEIKTIVANFYQQ</sequence>
<evidence type="ECO:0000313" key="3">
    <source>
        <dbReference type="Proteomes" id="UP001317191"/>
    </source>
</evidence>
<dbReference type="EMBL" id="JAMLJM010000011">
    <property type="protein sequence ID" value="MCL9810062.1"/>
    <property type="molecule type" value="Genomic_DNA"/>
</dbReference>
<accession>A0ABT0TRF0</accession>
<dbReference type="InterPro" id="IPR005025">
    <property type="entry name" value="FMN_Rdtase-like_dom"/>
</dbReference>